<keyword evidence="4 6" id="KW-1133">Transmembrane helix</keyword>
<comment type="subcellular location">
    <subcellularLocation>
        <location evidence="1">Membrane</location>
        <topology evidence="1">Multi-pass membrane protein</topology>
    </subcellularLocation>
</comment>
<dbReference type="PANTHER" id="PTHR31621">
    <property type="entry name" value="PROTEIN DMP3"/>
    <property type="match status" value="1"/>
</dbReference>
<keyword evidence="8" id="KW-1185">Reference proteome</keyword>
<evidence type="ECO:0000256" key="5">
    <source>
        <dbReference type="ARBA" id="ARBA00023136"/>
    </source>
</evidence>
<accession>A0A804MTH5</accession>
<dbReference type="Gramene" id="Zm00001eb110420_T002">
    <property type="protein sequence ID" value="Zm00001eb110420_P002"/>
    <property type="gene ID" value="Zm00001eb110420"/>
</dbReference>
<keyword evidence="5 6" id="KW-0472">Membrane</keyword>
<gene>
    <name evidence="7" type="primary">LOC100277531</name>
</gene>
<evidence type="ECO:0000256" key="3">
    <source>
        <dbReference type="ARBA" id="ARBA00022692"/>
    </source>
</evidence>
<dbReference type="Proteomes" id="UP000007305">
    <property type="component" value="Chromosome 2"/>
</dbReference>
<comment type="similarity">
    <text evidence="2">Belongs to the plant DMP1 protein family.</text>
</comment>
<reference evidence="7" key="2">
    <citation type="submission" date="2019-07" db="EMBL/GenBank/DDBJ databases">
        <authorList>
            <person name="Seetharam A."/>
            <person name="Woodhouse M."/>
            <person name="Cannon E."/>
        </authorList>
    </citation>
    <scope>NUCLEOTIDE SEQUENCE [LARGE SCALE GENOMIC DNA]</scope>
    <source>
        <strain evidence="7">cv. B73</strain>
    </source>
</reference>
<keyword evidence="3 6" id="KW-0812">Transmembrane</keyword>
<protein>
    <recommendedName>
        <fullName evidence="10">DUF679 domain membrane protein 2</fullName>
    </recommendedName>
</protein>
<evidence type="ECO:0000256" key="6">
    <source>
        <dbReference type="SAM" id="Phobius"/>
    </source>
</evidence>
<dbReference type="Pfam" id="PF05078">
    <property type="entry name" value="DUF679"/>
    <property type="match status" value="1"/>
</dbReference>
<dbReference type="PANTHER" id="PTHR31621:SF29">
    <property type="entry name" value="OS07G0645300 PROTEIN"/>
    <property type="match status" value="1"/>
</dbReference>
<feature type="transmembrane region" description="Helical" evidence="6">
    <location>
        <begin position="138"/>
        <end position="157"/>
    </location>
</feature>
<dbReference type="GO" id="GO:0010256">
    <property type="term" value="P:endomembrane system organization"/>
    <property type="evidence" value="ECO:0000318"/>
    <property type="project" value="GO_Central"/>
</dbReference>
<dbReference type="GO" id="GO:0090158">
    <property type="term" value="P:endoplasmic reticulum membrane organization"/>
    <property type="evidence" value="ECO:0007669"/>
    <property type="project" value="EnsemblPlants"/>
</dbReference>
<reference evidence="7" key="3">
    <citation type="submission" date="2021-05" db="UniProtKB">
        <authorList>
            <consortium name="EnsemblPlants"/>
        </authorList>
    </citation>
    <scope>IDENTIFICATION</scope>
    <source>
        <strain evidence="7">cv. B73</strain>
    </source>
</reference>
<dbReference type="GO" id="GO:0005783">
    <property type="term" value="C:endoplasmic reticulum"/>
    <property type="evidence" value="ECO:0007669"/>
    <property type="project" value="EnsemblPlants"/>
</dbReference>
<evidence type="ECO:0000256" key="1">
    <source>
        <dbReference type="ARBA" id="ARBA00004141"/>
    </source>
</evidence>
<name>A0A804MTH5_MAIZE</name>
<dbReference type="GO" id="GO:0090693">
    <property type="term" value="P:plant organ senescence"/>
    <property type="evidence" value="ECO:0007669"/>
    <property type="project" value="EnsemblPlants"/>
</dbReference>
<proteinExistence type="evidence at protein level"/>
<dbReference type="GO" id="GO:0009705">
    <property type="term" value="C:plant-type vacuole membrane"/>
    <property type="evidence" value="ECO:0007669"/>
    <property type="project" value="EnsemblPlants"/>
</dbReference>
<dbReference type="InterPro" id="IPR007770">
    <property type="entry name" value="DMP"/>
</dbReference>
<evidence type="ECO:0007829" key="9">
    <source>
        <dbReference type="PeptideAtlas" id="A0A804MTH5"/>
    </source>
</evidence>
<dbReference type="EnsemblPlants" id="Zm00001eb110420_T002">
    <property type="protein sequence ID" value="Zm00001eb110420_P002"/>
    <property type="gene ID" value="Zm00001eb110420"/>
</dbReference>
<evidence type="ECO:0008006" key="10">
    <source>
        <dbReference type="Google" id="ProtNLM"/>
    </source>
</evidence>
<keyword evidence="9" id="KW-1267">Proteomics identification</keyword>
<evidence type="ECO:0000256" key="2">
    <source>
        <dbReference type="ARBA" id="ARBA00008707"/>
    </source>
</evidence>
<evidence type="ECO:0000313" key="8">
    <source>
        <dbReference type="Proteomes" id="UP000007305"/>
    </source>
</evidence>
<dbReference type="GO" id="GO:0090148">
    <property type="term" value="P:membrane fission"/>
    <property type="evidence" value="ECO:0007669"/>
    <property type="project" value="EnsemblPlants"/>
</dbReference>
<sequence length="256" mass="26948">MEEGIKEGASKAAGAAATEAGEANKSTTAMSDVTFKSIGDVLKLLPTATVIVYEVLNPIATNAGDCGGAAAGYKVATGVLLGLSAFFCAFSTFTDSYVGADGKVKYGLVTPRGLLPFNDGGGGGGAARRDFSRYRLGFPDFVHAAFAVAVFAAVSLLADANTVACFYPSLRDQQKKVVMALPVVVGAVASVVFALFPSTRHGIGYPPSKPESRGRELHWFRAKLFVSINTYLCAYVMRVSVYVCVTFSHACFHRLT</sequence>
<evidence type="ECO:0000256" key="4">
    <source>
        <dbReference type="ARBA" id="ARBA00022989"/>
    </source>
</evidence>
<reference evidence="8" key="1">
    <citation type="submission" date="2015-12" db="EMBL/GenBank/DDBJ databases">
        <title>Update maize B73 reference genome by single molecule sequencing technologies.</title>
        <authorList>
            <consortium name="Maize Genome Sequencing Project"/>
            <person name="Ware D."/>
        </authorList>
    </citation>
    <scope>NUCLEOTIDE SEQUENCE [LARGE SCALE GENOMIC DNA]</scope>
    <source>
        <strain evidence="8">cv. B73</strain>
    </source>
</reference>
<feature type="transmembrane region" description="Helical" evidence="6">
    <location>
        <begin position="177"/>
        <end position="196"/>
    </location>
</feature>
<dbReference type="InParanoid" id="A0A804MTH5"/>
<evidence type="ECO:0000313" key="7">
    <source>
        <dbReference type="EnsemblPlants" id="Zm00001eb110420_P002"/>
    </source>
</evidence>
<organism evidence="7 8">
    <name type="scientific">Zea mays</name>
    <name type="common">Maize</name>
    <dbReference type="NCBI Taxonomy" id="4577"/>
    <lineage>
        <taxon>Eukaryota</taxon>
        <taxon>Viridiplantae</taxon>
        <taxon>Streptophyta</taxon>
        <taxon>Embryophyta</taxon>
        <taxon>Tracheophyta</taxon>
        <taxon>Spermatophyta</taxon>
        <taxon>Magnoliopsida</taxon>
        <taxon>Liliopsida</taxon>
        <taxon>Poales</taxon>
        <taxon>Poaceae</taxon>
        <taxon>PACMAD clade</taxon>
        <taxon>Panicoideae</taxon>
        <taxon>Andropogonodae</taxon>
        <taxon>Andropogoneae</taxon>
        <taxon>Tripsacinae</taxon>
        <taxon>Zea</taxon>
    </lineage>
</organism>
<dbReference type="GO" id="GO:0061025">
    <property type="term" value="P:membrane fusion"/>
    <property type="evidence" value="ECO:0007669"/>
    <property type="project" value="EnsemblPlants"/>
</dbReference>
<dbReference type="AlphaFoldDB" id="A0A804MTH5"/>